<gene>
    <name evidence="3" type="ORF">IAA73_08800</name>
</gene>
<evidence type="ECO:0000256" key="1">
    <source>
        <dbReference type="SAM" id="MobiDB-lite"/>
    </source>
</evidence>
<dbReference type="AlphaFoldDB" id="A0A9D9N4X1"/>
<feature type="compositionally biased region" description="Basic residues" evidence="1">
    <location>
        <begin position="129"/>
        <end position="139"/>
    </location>
</feature>
<dbReference type="EMBL" id="JADIMG010000084">
    <property type="protein sequence ID" value="MBO8460414.1"/>
    <property type="molecule type" value="Genomic_DNA"/>
</dbReference>
<evidence type="ECO:0000256" key="2">
    <source>
        <dbReference type="SAM" id="SignalP"/>
    </source>
</evidence>
<dbReference type="InterPro" id="IPR032265">
    <property type="entry name" value="DUF4831"/>
</dbReference>
<reference evidence="3" key="2">
    <citation type="journal article" date="2021" name="PeerJ">
        <title>Extensive microbial diversity within the chicken gut microbiome revealed by metagenomics and culture.</title>
        <authorList>
            <person name="Gilroy R."/>
            <person name="Ravi A."/>
            <person name="Getino M."/>
            <person name="Pursley I."/>
            <person name="Horton D.L."/>
            <person name="Alikhan N.F."/>
            <person name="Baker D."/>
            <person name="Gharbi K."/>
            <person name="Hall N."/>
            <person name="Watson M."/>
            <person name="Adriaenssens E.M."/>
            <person name="Foster-Nyarko E."/>
            <person name="Jarju S."/>
            <person name="Secka A."/>
            <person name="Antonio M."/>
            <person name="Oren A."/>
            <person name="Chaudhuri R.R."/>
            <person name="La Ragione R."/>
            <person name="Hildebrand F."/>
            <person name="Pallen M.J."/>
        </authorList>
    </citation>
    <scope>NUCLEOTIDE SEQUENCE</scope>
    <source>
        <strain evidence="3">G3-3990</strain>
    </source>
</reference>
<keyword evidence="2" id="KW-0732">Signal</keyword>
<comment type="caution">
    <text evidence="3">The sequence shown here is derived from an EMBL/GenBank/DDBJ whole genome shotgun (WGS) entry which is preliminary data.</text>
</comment>
<feature type="chain" id="PRO_5039338301" evidence="2">
    <location>
        <begin position="21"/>
        <end position="356"/>
    </location>
</feature>
<name>A0A9D9N4X1_9BACT</name>
<feature type="region of interest" description="Disordered" evidence="1">
    <location>
        <begin position="129"/>
        <end position="148"/>
    </location>
</feature>
<organism evidence="3 4">
    <name type="scientific">Candidatus Gallipaludibacter merdavium</name>
    <dbReference type="NCBI Taxonomy" id="2840839"/>
    <lineage>
        <taxon>Bacteria</taxon>
        <taxon>Pseudomonadati</taxon>
        <taxon>Bacteroidota</taxon>
        <taxon>Bacteroidia</taxon>
        <taxon>Bacteroidales</taxon>
        <taxon>Candidatus Gallipaludibacter</taxon>
    </lineage>
</organism>
<evidence type="ECO:0000313" key="4">
    <source>
        <dbReference type="Proteomes" id="UP000823641"/>
    </source>
</evidence>
<dbReference type="Pfam" id="PF16115">
    <property type="entry name" value="DUF4831"/>
    <property type="match status" value="1"/>
</dbReference>
<reference evidence="3" key="1">
    <citation type="submission" date="2020-10" db="EMBL/GenBank/DDBJ databases">
        <authorList>
            <person name="Gilroy R."/>
        </authorList>
    </citation>
    <scope>NUCLEOTIDE SEQUENCE</scope>
    <source>
        <strain evidence="3">G3-3990</strain>
    </source>
</reference>
<sequence length="356" mass="40530">MRNRLIAVYCLLCCVMLSSAQNIYEGQSAIVYSMPKSVLVFEVEVEKQIQEPGPFYLYAKRFLGTSDVITERTENYRMLNVHMKVKTVADATRQYVIPLNMKDLPSIQINDNGILCSINKQMDLVKKHPFKKHPSKKDHPKPLKEKDDDLMPLGEEQMQANSIAKMAEGVAQQIYRIRENRLSLLMGDVDVLPADGEALKITLERLDREERELCELFVGKTITERQVQVVEYTPYQSVENHVLFRVSPLWGIVPSSDLSGAPVYLTLQAKLPEFLPETKKSAQNKENTVFYYNSPGSAMITLSDGMQTYLTRELPMPQFGLSIPLPMSLFVKESYEATFNPKTGVLLQLTQPQENK</sequence>
<protein>
    <submittedName>
        <fullName evidence="3">DUF4831 family protein</fullName>
    </submittedName>
</protein>
<evidence type="ECO:0000313" key="3">
    <source>
        <dbReference type="EMBL" id="MBO8460414.1"/>
    </source>
</evidence>
<proteinExistence type="predicted"/>
<accession>A0A9D9N4X1</accession>
<feature type="signal peptide" evidence="2">
    <location>
        <begin position="1"/>
        <end position="20"/>
    </location>
</feature>
<dbReference type="Proteomes" id="UP000823641">
    <property type="component" value="Unassembled WGS sequence"/>
</dbReference>